<comment type="caution">
    <text evidence="1">The sequence shown here is derived from an EMBL/GenBank/DDBJ whole genome shotgun (WGS) entry which is preliminary data.</text>
</comment>
<evidence type="ECO:0000313" key="1">
    <source>
        <dbReference type="EMBL" id="KAE9607730.1"/>
    </source>
</evidence>
<dbReference type="EMBL" id="WOCE01000009">
    <property type="protein sequence ID" value="KAE9607730.1"/>
    <property type="molecule type" value="Genomic_DNA"/>
</dbReference>
<protein>
    <submittedName>
        <fullName evidence="1">Uncharacterized protein</fullName>
    </submittedName>
</protein>
<organism evidence="1 2">
    <name type="scientific">Lupinus albus</name>
    <name type="common">White lupine</name>
    <name type="synonym">Lupinus termis</name>
    <dbReference type="NCBI Taxonomy" id="3870"/>
    <lineage>
        <taxon>Eukaryota</taxon>
        <taxon>Viridiplantae</taxon>
        <taxon>Streptophyta</taxon>
        <taxon>Embryophyta</taxon>
        <taxon>Tracheophyta</taxon>
        <taxon>Spermatophyta</taxon>
        <taxon>Magnoliopsida</taxon>
        <taxon>eudicotyledons</taxon>
        <taxon>Gunneridae</taxon>
        <taxon>Pentapetalae</taxon>
        <taxon>rosids</taxon>
        <taxon>fabids</taxon>
        <taxon>Fabales</taxon>
        <taxon>Fabaceae</taxon>
        <taxon>Papilionoideae</taxon>
        <taxon>50 kb inversion clade</taxon>
        <taxon>genistoids sensu lato</taxon>
        <taxon>core genistoids</taxon>
        <taxon>Genisteae</taxon>
        <taxon>Lupinus</taxon>
    </lineage>
</organism>
<name>A0A6A4Q1S5_LUPAL</name>
<dbReference type="AlphaFoldDB" id="A0A6A4Q1S5"/>
<accession>A0A6A4Q1S5</accession>
<keyword evidence="2" id="KW-1185">Reference proteome</keyword>
<evidence type="ECO:0000313" key="2">
    <source>
        <dbReference type="Proteomes" id="UP000447434"/>
    </source>
</evidence>
<proteinExistence type="predicted"/>
<dbReference type="Proteomes" id="UP000447434">
    <property type="component" value="Chromosome 9"/>
</dbReference>
<sequence length="57" mass="6760">MINNGDKLLMHWIFTNLDKDLRFSTSQIVWLNFMFVEKVKCDGEEIDILSNLLDQIN</sequence>
<gene>
    <name evidence="1" type="ORF">Lalb_Chr09g0333251</name>
</gene>
<reference evidence="2" key="1">
    <citation type="journal article" date="2020" name="Nat. Commun.">
        <title>Genome sequence of the cluster root forming white lupin.</title>
        <authorList>
            <person name="Hufnagel B."/>
            <person name="Marques A."/>
            <person name="Soriano A."/>
            <person name="Marques L."/>
            <person name="Divol F."/>
            <person name="Doumas P."/>
            <person name="Sallet E."/>
            <person name="Mancinotti D."/>
            <person name="Carrere S."/>
            <person name="Marande W."/>
            <person name="Arribat S."/>
            <person name="Keller J."/>
            <person name="Huneau C."/>
            <person name="Blein T."/>
            <person name="Aime D."/>
            <person name="Laguerre M."/>
            <person name="Taylor J."/>
            <person name="Schubert V."/>
            <person name="Nelson M."/>
            <person name="Geu-Flores F."/>
            <person name="Crespi M."/>
            <person name="Gallardo-Guerrero K."/>
            <person name="Delaux P.-M."/>
            <person name="Salse J."/>
            <person name="Berges H."/>
            <person name="Guyot R."/>
            <person name="Gouzy J."/>
            <person name="Peret B."/>
        </authorList>
    </citation>
    <scope>NUCLEOTIDE SEQUENCE [LARGE SCALE GENOMIC DNA]</scope>
    <source>
        <strain evidence="2">cv. Amiga</strain>
    </source>
</reference>